<evidence type="ECO:0000256" key="9">
    <source>
        <dbReference type="ARBA" id="ARBA00023264"/>
    </source>
</evidence>
<dbReference type="GO" id="GO:0032049">
    <property type="term" value="P:cardiolipin biosynthetic process"/>
    <property type="evidence" value="ECO:0007669"/>
    <property type="project" value="InterPro"/>
</dbReference>
<dbReference type="CDD" id="cd09137">
    <property type="entry name" value="PLDc_PGS1_euk_2"/>
    <property type="match status" value="1"/>
</dbReference>
<evidence type="ECO:0000256" key="11">
    <source>
        <dbReference type="RuleBase" id="RU365024"/>
    </source>
</evidence>
<dbReference type="EMBL" id="WUAV01000001">
    <property type="protein sequence ID" value="KAF1769000.1"/>
    <property type="molecule type" value="Genomic_DNA"/>
</dbReference>
<evidence type="ECO:0000313" key="13">
    <source>
        <dbReference type="EMBL" id="KAF1769000.1"/>
    </source>
</evidence>
<keyword evidence="11" id="KW-0547">Nucleotide-binding</keyword>
<sequence length="445" mass="51740">MEIPKCEMPGIPIDAENLEIIETPSLFYEKLLELTSKTERRLALSSLYLGEGELEKNLVKKIRERMEQIDIEVTILLDLLRGTRKSSEGESSVTVLKPIADKAKIFLYHTPELNGLVKRILPQRADEIIGLQHMKLYIFDDNVLISGANLSDSYFTDRTDRWFLFKNCKPLADFFHEIIMTVGDTSFIVTNDQVVPSSKCDIHPYLGGAQSYRDLLKLRVETVIEKYKESRKNQEKTESETWIYPVLQMGLLGIHQEFQLLNQIFAMKNSEMKMTMASGYFNFIRDYEDLILMEGDYRLDILTASPFANGFFESKGFSKYIPPLYSNISEQFLLKQQRNNRQNVQMHQSFREGWTFHAKGLWAEHNNQIMTLIGSSNYGYRSVHRDLEAQIMVVTKDPKLVDRLREEKNRLFEYSSLLDMAALQQPEHHIPPIVRVISRLVRSFL</sequence>
<dbReference type="GO" id="GO:0042127">
    <property type="term" value="P:regulation of cell population proliferation"/>
    <property type="evidence" value="ECO:0007669"/>
    <property type="project" value="EnsemblMetazoa"/>
</dbReference>
<dbReference type="EC" id="2.7.8.5" evidence="11"/>
<evidence type="ECO:0000256" key="1">
    <source>
        <dbReference type="ARBA" id="ARBA00003537"/>
    </source>
</evidence>
<keyword evidence="7 11" id="KW-0443">Lipid metabolism</keyword>
<dbReference type="GeneID" id="9820984"/>
<keyword evidence="9 11" id="KW-1208">Phospholipid metabolism</keyword>
<comment type="function">
    <text evidence="1 11">Functions in the biosynthesis of the anionic phospholipids phosphatidylglycerol and cardiolipin.</text>
</comment>
<keyword evidence="11" id="KW-0067">ATP-binding</keyword>
<dbReference type="RefSeq" id="XP_003109419.2">
    <property type="nucleotide sequence ID" value="XM_003109371.2"/>
</dbReference>
<dbReference type="SMART" id="SM00155">
    <property type="entry name" value="PLDc"/>
    <property type="match status" value="2"/>
</dbReference>
<reference evidence="13 14" key="1">
    <citation type="submission" date="2019-12" db="EMBL/GenBank/DDBJ databases">
        <title>Chromosome-level assembly of the Caenorhabditis remanei genome.</title>
        <authorList>
            <person name="Teterina A.A."/>
            <person name="Willis J.H."/>
            <person name="Phillips P.C."/>
        </authorList>
    </citation>
    <scope>NUCLEOTIDE SEQUENCE [LARGE SCALE GENOMIC DNA]</scope>
    <source>
        <strain evidence="13 14">PX506</strain>
        <tissue evidence="13">Whole organism</tissue>
    </source>
</reference>
<dbReference type="GO" id="GO:0008444">
    <property type="term" value="F:CDP-diacylglycerol-glycerol-3-phosphate 3-phosphatidyltransferase activity"/>
    <property type="evidence" value="ECO:0007669"/>
    <property type="project" value="UniProtKB-EC"/>
</dbReference>
<comment type="similarity">
    <text evidence="3 11">Belongs to the CDP-alcohol phosphatidyltransferase class-II family.</text>
</comment>
<feature type="domain" description="PLD phosphodiesterase" evidence="12">
    <location>
        <begin position="128"/>
        <end position="154"/>
    </location>
</feature>
<evidence type="ECO:0000259" key="12">
    <source>
        <dbReference type="PROSITE" id="PS50035"/>
    </source>
</evidence>
<evidence type="ECO:0000256" key="5">
    <source>
        <dbReference type="ARBA" id="ARBA00022679"/>
    </source>
</evidence>
<dbReference type="PROSITE" id="PS50035">
    <property type="entry name" value="PLD"/>
    <property type="match status" value="1"/>
</dbReference>
<dbReference type="PANTHER" id="PTHR12586:SF1">
    <property type="entry name" value="CDP-DIACYLGLYCEROL--GLYCEROL-3-PHOSPHATE 3-PHOSPHATIDYLTRANSFERASE, MITOCHONDRIAL"/>
    <property type="match status" value="1"/>
</dbReference>
<name>A0A6A5HLD0_CAERE</name>
<evidence type="ECO:0000256" key="4">
    <source>
        <dbReference type="ARBA" id="ARBA00022516"/>
    </source>
</evidence>
<accession>A0A6A5HLD0</accession>
<comment type="catalytic activity">
    <reaction evidence="10 11">
        <text>a CDP-1,2-diacyl-sn-glycerol + sn-glycerol 3-phosphate = a 1,2-diacyl-sn-glycero-3-phospho-(1'-sn-glycero-3'-phosphate) + CMP + H(+)</text>
        <dbReference type="Rhea" id="RHEA:12593"/>
        <dbReference type="ChEBI" id="CHEBI:15378"/>
        <dbReference type="ChEBI" id="CHEBI:57597"/>
        <dbReference type="ChEBI" id="CHEBI:58332"/>
        <dbReference type="ChEBI" id="CHEBI:60110"/>
        <dbReference type="ChEBI" id="CHEBI:60377"/>
        <dbReference type="EC" id="2.7.8.5"/>
    </reaction>
</comment>
<evidence type="ECO:0000256" key="7">
    <source>
        <dbReference type="ARBA" id="ARBA00023098"/>
    </source>
</evidence>
<dbReference type="PIRSF" id="PIRSF000850">
    <property type="entry name" value="Phospholipase_D_PSS"/>
    <property type="match status" value="1"/>
</dbReference>
<comment type="subcellular location">
    <subcellularLocation>
        <location evidence="11">Mitochondrion</location>
    </subcellularLocation>
</comment>
<evidence type="ECO:0000256" key="2">
    <source>
        <dbReference type="ARBA" id="ARBA00005042"/>
    </source>
</evidence>
<gene>
    <name evidence="13" type="ORF">GCK72_000813</name>
</gene>
<dbReference type="InterPro" id="IPR016270">
    <property type="entry name" value="PGS1"/>
</dbReference>
<dbReference type="SUPFAM" id="SSF56024">
    <property type="entry name" value="Phospholipase D/nuclease"/>
    <property type="match status" value="2"/>
</dbReference>
<dbReference type="AlphaFoldDB" id="A0A6A5HLD0"/>
<evidence type="ECO:0000256" key="3">
    <source>
        <dbReference type="ARBA" id="ARBA00010682"/>
    </source>
</evidence>
<dbReference type="GO" id="GO:0005739">
    <property type="term" value="C:mitochondrion"/>
    <property type="evidence" value="ECO:0007669"/>
    <property type="project" value="UniProtKB-SubCell"/>
</dbReference>
<dbReference type="Proteomes" id="UP000483820">
    <property type="component" value="Chromosome I"/>
</dbReference>
<protein>
    <recommendedName>
        <fullName evidence="11">CDP-diacylglycerol--glycerol-3-phosphate 3-phosphatidyltransferase</fullName>
        <ecNumber evidence="11">2.7.8.5</ecNumber>
    </recommendedName>
</protein>
<keyword evidence="6" id="KW-0677">Repeat</keyword>
<proteinExistence type="inferred from homology"/>
<evidence type="ECO:0000256" key="6">
    <source>
        <dbReference type="ARBA" id="ARBA00022737"/>
    </source>
</evidence>
<dbReference type="KEGG" id="crq:GCK72_000813"/>
<comment type="pathway">
    <text evidence="2 11">Phospholipid metabolism; phosphatidylglycerol biosynthesis; phosphatidylglycerol from CDP-diacylglycerol: step 1/2.</text>
</comment>
<dbReference type="GO" id="GO:0051881">
    <property type="term" value="P:regulation of mitochondrial membrane potential"/>
    <property type="evidence" value="ECO:0007669"/>
    <property type="project" value="EnsemblMetazoa"/>
</dbReference>
<dbReference type="GO" id="GO:0005524">
    <property type="term" value="F:ATP binding"/>
    <property type="evidence" value="ECO:0007669"/>
    <property type="project" value="UniProtKB-KW"/>
</dbReference>
<keyword evidence="8 11" id="KW-0594">Phospholipid biosynthesis</keyword>
<dbReference type="UniPathway" id="UPA00084">
    <property type="reaction ID" value="UER00503"/>
</dbReference>
<dbReference type="Gene3D" id="3.30.870.10">
    <property type="entry name" value="Endonuclease Chain A"/>
    <property type="match status" value="2"/>
</dbReference>
<keyword evidence="11" id="KW-0496">Mitochondrion</keyword>
<evidence type="ECO:0000256" key="10">
    <source>
        <dbReference type="ARBA" id="ARBA00048586"/>
    </source>
</evidence>
<dbReference type="CTD" id="9820984"/>
<organism evidence="13 14">
    <name type="scientific">Caenorhabditis remanei</name>
    <name type="common">Caenorhabditis vulgaris</name>
    <dbReference type="NCBI Taxonomy" id="31234"/>
    <lineage>
        <taxon>Eukaryota</taxon>
        <taxon>Metazoa</taxon>
        <taxon>Ecdysozoa</taxon>
        <taxon>Nematoda</taxon>
        <taxon>Chromadorea</taxon>
        <taxon>Rhabditida</taxon>
        <taxon>Rhabditina</taxon>
        <taxon>Rhabditomorpha</taxon>
        <taxon>Rhabditoidea</taxon>
        <taxon>Rhabditidae</taxon>
        <taxon>Peloderinae</taxon>
        <taxon>Caenorhabditis</taxon>
    </lineage>
</organism>
<evidence type="ECO:0000313" key="14">
    <source>
        <dbReference type="Proteomes" id="UP000483820"/>
    </source>
</evidence>
<comment type="caution">
    <text evidence="13">The sequence shown here is derived from an EMBL/GenBank/DDBJ whole genome shotgun (WGS) entry which is preliminary data.</text>
</comment>
<dbReference type="CDD" id="cd09135">
    <property type="entry name" value="PLDc_PGS1_euk_1"/>
    <property type="match status" value="1"/>
</dbReference>
<dbReference type="PANTHER" id="PTHR12586">
    <property type="entry name" value="CDP-DIACYLGLYCEROL--SERINE O-PHOSPHATIDYLTRANSFERASE"/>
    <property type="match status" value="1"/>
</dbReference>
<keyword evidence="5 11" id="KW-0808">Transferase</keyword>
<dbReference type="Pfam" id="PF00614">
    <property type="entry name" value="PLDc"/>
    <property type="match status" value="1"/>
</dbReference>
<evidence type="ECO:0000256" key="8">
    <source>
        <dbReference type="ARBA" id="ARBA00023209"/>
    </source>
</evidence>
<keyword evidence="4 11" id="KW-0444">Lipid biosynthesis</keyword>
<dbReference type="InterPro" id="IPR001736">
    <property type="entry name" value="PLipase_D/transphosphatidylase"/>
</dbReference>